<dbReference type="Gene3D" id="2.150.10.10">
    <property type="entry name" value="Serralysin-like metalloprotease, C-terminal"/>
    <property type="match status" value="6"/>
</dbReference>
<evidence type="ECO:0000256" key="3">
    <source>
        <dbReference type="ARBA" id="ARBA00023180"/>
    </source>
</evidence>
<accession>A0A6G9ABH2</accession>
<gene>
    <name evidence="5" type="ORF">HAV00_27795</name>
</gene>
<evidence type="ECO:0000256" key="1">
    <source>
        <dbReference type="ARBA" id="ARBA00004613"/>
    </source>
</evidence>
<dbReference type="GO" id="GO:0005576">
    <property type="term" value="C:extracellular region"/>
    <property type="evidence" value="ECO:0007669"/>
    <property type="project" value="UniProtKB-SubCell"/>
</dbReference>
<dbReference type="InterPro" id="IPR019791">
    <property type="entry name" value="Haem_peroxidase_animal"/>
</dbReference>
<dbReference type="InterPro" id="IPR001343">
    <property type="entry name" value="Hemolysn_Ca-bd"/>
</dbReference>
<organism evidence="5 6">
    <name type="scientific">Bradyrhizobium symbiodeficiens</name>
    <dbReference type="NCBI Taxonomy" id="1404367"/>
    <lineage>
        <taxon>Bacteria</taxon>
        <taxon>Pseudomonadati</taxon>
        <taxon>Pseudomonadota</taxon>
        <taxon>Alphaproteobacteria</taxon>
        <taxon>Hyphomicrobiales</taxon>
        <taxon>Nitrobacteraceae</taxon>
        <taxon>Bradyrhizobium</taxon>
    </lineage>
</organism>
<name>A0A6G9ABH2_9BRAD</name>
<keyword evidence="2" id="KW-0964">Secreted</keyword>
<keyword evidence="5" id="KW-0560">Oxidoreductase</keyword>
<dbReference type="InterPro" id="IPR010255">
    <property type="entry name" value="Haem_peroxidase_sf"/>
</dbReference>
<keyword evidence="3" id="KW-0325">Glycoprotein</keyword>
<keyword evidence="5" id="KW-0575">Peroxidase</keyword>
<dbReference type="GO" id="GO:0006979">
    <property type="term" value="P:response to oxidative stress"/>
    <property type="evidence" value="ECO:0007669"/>
    <property type="project" value="InterPro"/>
</dbReference>
<feature type="compositionally biased region" description="Basic and acidic residues" evidence="4">
    <location>
        <begin position="2246"/>
        <end position="2260"/>
    </location>
</feature>
<evidence type="ECO:0000313" key="5">
    <source>
        <dbReference type="EMBL" id="QIP09810.1"/>
    </source>
</evidence>
<proteinExistence type="predicted"/>
<dbReference type="Proteomes" id="UP000500895">
    <property type="component" value="Chromosome"/>
</dbReference>
<dbReference type="PROSITE" id="PS50292">
    <property type="entry name" value="PEROXIDASE_3"/>
    <property type="match status" value="1"/>
</dbReference>
<feature type="compositionally biased region" description="Gly residues" evidence="4">
    <location>
        <begin position="2227"/>
        <end position="2244"/>
    </location>
</feature>
<dbReference type="GO" id="GO:0020037">
    <property type="term" value="F:heme binding"/>
    <property type="evidence" value="ECO:0007669"/>
    <property type="project" value="InterPro"/>
</dbReference>
<feature type="region of interest" description="Disordered" evidence="4">
    <location>
        <begin position="2217"/>
        <end position="2276"/>
    </location>
</feature>
<dbReference type="PANTHER" id="PTHR11475">
    <property type="entry name" value="OXIDASE/PEROXIDASE"/>
    <property type="match status" value="1"/>
</dbReference>
<dbReference type="InterPro" id="IPR037120">
    <property type="entry name" value="Haem_peroxidase_sf_animal"/>
</dbReference>
<dbReference type="EMBL" id="CP050066">
    <property type="protein sequence ID" value="QIP09810.1"/>
    <property type="molecule type" value="Genomic_DNA"/>
</dbReference>
<dbReference type="Pfam" id="PF03098">
    <property type="entry name" value="An_peroxidase"/>
    <property type="match status" value="3"/>
</dbReference>
<dbReference type="GO" id="GO:0005509">
    <property type="term" value="F:calcium ion binding"/>
    <property type="evidence" value="ECO:0007669"/>
    <property type="project" value="InterPro"/>
</dbReference>
<sequence>MRCIGLSTEVFARPSTLPRPRGTRHASAMWESRPFGLRQSWQERIMSNYLKPFVIDQSDIDFILSQVNFRPLFDAAGNAIILWDGTGAVYDAHGNLIGTGGSAAGDAASTAAIAQWGQSYYSEFDFAGLRDPSGLNNNLSLINATFGAVDQIFTRSAAADYAGYSSVMQAVADRVYAAAKTYYSSYSAATGGFNPALNGDYAITADPAGAQTAADGTKIDLPNVVDYTPRMISLTTTTGGVTFDTWANHQGDAGAASHQSNEIYYNPTTGTATVLDWGQLATVADGGLGQVDTQARLAASAGQGDHFLGGLNPGVSPSNGFFVLFGQFFDHGLDFIGKASGQTIKIALASDDPLYGMLGPDGQPVHEITINRATVQTVDANGPEYVNHTSPFIDQSQTYGSHEQLTNLLREWVSDPATGQYHAGMNLFDGQTLETAWTRPDGTATHQTLPTLDELRAHVDATGRDALTWEDVNDLRNRDASGHVIAGTSGSALLLDMNPRFDAGHMGGFYDKNGNGAQDAGEAAYGTAAQSAKIAAAISSIDAYAKSTFGAASSFGIDATTHKLTLTMETLPPGSPPGTPHTLDGASSLFPFVNFADFSITVPAGALHDAVGEILMASVGDHYVAGDGRVNENFGLTSIHHVFHEEHNYQIQNIIEALHTQDVVSGDPTHAALHGFQIDTGHGMNAAGDYLDSAGNISWDQDKMFNGAKLVVEMEYQHAAVDQYARNVSPNIQEFGAYSTEVDSAISLEYSQAAFRFGHSTLRETIDTIDPSGGLTGKIMGYALKAAFLAPDKFADVGPSAIVLGMTHQQMNEVDEFVTPALNQGLLDQPLDLAAINIARGRDVGIPTLNEVRHTLGYSEYSSWNDFGQNMQHPSSLANFIAAYAFDGDMDKANTIVGIVDGSVAAGTLGISLDQAYGFMNGDEAAGGVGTLAFNQIDTWLGGLAEIHQPGGLLGETFDRIFVDQIEKLMDGDRFYYLYRLFGVQFGTEIVNAQLKDMVERTTGLTHLNGNIFGYADQYVDLGAHKEVLAPGQTEYLTTGNEHKYGDIAAVDAGTIGIYSNGGRGNLNDGHEVVIGGVHYIQDTRLADTDPNSAYGQNGFVNLDGTPNSGAESNEIIVGSKGQDLIYAQGGDDTVYGDAGNDKIYGSYGIDRLYGGDGSDTIYGGDNPDLIDGGAGDDFLYGESSGTDINGLDQVIGGAGNDYINGGLGIDKLFGGNGDDVMYGEQDTDPFFEGNDGNDYLDGASGTDMLYGSNGDDMLLDGTDVDISFGQAGDDWFKVGDIAQALSTGPDEVLGGDGVTDEGNTPGTVGFDVLDFSLQHARPVGVAYDLDQQANPLTAVNAAQSVPAAFEMEGLVGSVSDDNLGGDSGDNWVVGGSGADLLTGDAGNDVIVGGSIRLDTLIGQYIQGHDGQGNEIASTYDHNNNNDGSTEALRLQDARYQGASHRVAYDDTLGAGLLDNAALGTQGFDKHFTEMLRTQFFKDNVLGDGGADASTLAKPDIAVFTGNLADYRIDPVTFQSAHEGQIVAYKVTDLRDPNGVDVNGAPIVTDGTDLVVGVELLRFADQDFSLLNAPPSLKLHAFDPGAAADNFATGSYAGGSNWTGNWTETGDNFNGAVNGSATAGQIRVGSQQLQLTDNADGASVQRVVNLAGVQEARLSFAYTETSFDNGDFVRVSVTADSTLATPIYHTLNADITNTTSNGTHTFSADLLSVLSPGETLTANAALRFEVVSSANTTGGNNNNGTISIDNISIDYVRPAAAPTTDYAVTFTENGNAVGIANHPGIVDDGTQLWSAKVVLTGRVAGDALNANDIAGDGIASSVDNSVAGQITVSLTGKASIAAYQNAIQAITFSSNSNNPTNADRIVHVTANDGLFDSNVATTTIHVNPVNDPPSVGADHVYTNVGNVANGIVVPDWALLANDSDTDGPNALAITGVGSFNSLSAVHAAGAVTITDSGTSGNPARPNGGSFSYTVNDGLAPASATVTVTAVNGTTINGSSGNDILVGSSANDILTGGRGDDAVFAGGGDDSIGWSVTNPFKIGNITIIPELPDGRDFVDGGANGAAGDRFTVTGNNTAESFAIYSNTDDWDGAGSGTGSSAAHAGFTGLHAGTEIVVARNGTVIAELDNVEEITINTLDVTANNNNGGLDGGTVAGDTVAIVGNFTGASLNYSTITVNGGAAADTVDISGLTSDHRIVFHGGGGDDHVTGTLRPQDVVDTQTAQPPGDQGGHGGSGGDGQDGNSGGDDEHCSPGDHQHDGQDGPDTPQPPAVNPGVAEGQIGTAAADVMVGVAGDDVLSGVEGDDVILGNEGADTLKAGAGDDLVKAGAGDDVVFGNDGNDDLFGGAGRDLITGDGGDDRLFGDAGDDALEGGAGNDTVYGGAGNDRIIATVGDGNDTYFGDSEEDTLDYSAISANITADLGNGIGQHGSVGSAQSGTDQIFGFEDFIGGSGNDTIVASSMANVMDGGGGDDTYVFGSAGDANGDTIKGFQPGDKIDLSAIDADTGAAGNQSFVLFAGNVFTSAGQVIVTQEIKDGAEHTFVSGNTNGDAAADFKIDLGAGNHALTTADFNGVH</sequence>
<dbReference type="PRINTS" id="PR00313">
    <property type="entry name" value="CABNDNGRPT"/>
</dbReference>
<comment type="subcellular location">
    <subcellularLocation>
        <location evidence="1">Secreted</location>
    </subcellularLocation>
</comment>
<dbReference type="SUPFAM" id="SSF51120">
    <property type="entry name" value="beta-Roll"/>
    <property type="match status" value="7"/>
</dbReference>
<dbReference type="GO" id="GO:0004601">
    <property type="term" value="F:peroxidase activity"/>
    <property type="evidence" value="ECO:0007669"/>
    <property type="project" value="UniProtKB-KW"/>
</dbReference>
<dbReference type="InterPro" id="IPR018511">
    <property type="entry name" value="Hemolysin-typ_Ca-bd_CS"/>
</dbReference>
<dbReference type="SUPFAM" id="SSF48113">
    <property type="entry name" value="Heme-dependent peroxidases"/>
    <property type="match status" value="1"/>
</dbReference>
<reference evidence="5 6" key="1">
    <citation type="journal article" date="2020" name="Int. J. Syst. Evol. Microbiol.">
        <title>Description and complete genome sequences of Bradyrhizobium symbiodeficiens sp. nov., a non-symbiotic bacterium associated with legumes native to Canada.</title>
        <authorList>
            <person name="Bromfield E.S.P."/>
            <person name="Cloutier S."/>
            <person name="Nguyen H.D.T."/>
        </authorList>
    </citation>
    <scope>NUCLEOTIDE SEQUENCE [LARGE SCALE GENOMIC DNA]</scope>
    <source>
        <strain evidence="5 6">101S1MB</strain>
    </source>
</reference>
<dbReference type="PROSITE" id="PS00330">
    <property type="entry name" value="HEMOLYSIN_CALCIUM"/>
    <property type="match status" value="3"/>
</dbReference>
<protein>
    <submittedName>
        <fullName evidence="5">Peroxidase family protein</fullName>
    </submittedName>
</protein>
<dbReference type="InterPro" id="IPR011049">
    <property type="entry name" value="Serralysin-like_metalloprot_C"/>
</dbReference>
<evidence type="ECO:0000256" key="2">
    <source>
        <dbReference type="ARBA" id="ARBA00022525"/>
    </source>
</evidence>
<dbReference type="Pfam" id="PF00353">
    <property type="entry name" value="HemolysinCabind"/>
    <property type="match status" value="10"/>
</dbReference>
<dbReference type="PANTHER" id="PTHR11475:SF4">
    <property type="entry name" value="CHORION PEROXIDASE"/>
    <property type="match status" value="1"/>
</dbReference>
<evidence type="ECO:0000313" key="6">
    <source>
        <dbReference type="Proteomes" id="UP000500895"/>
    </source>
</evidence>
<dbReference type="RefSeq" id="WP_166469343.1">
    <property type="nucleotide sequence ID" value="NZ_CP050066.2"/>
</dbReference>
<dbReference type="Gene3D" id="1.10.640.10">
    <property type="entry name" value="Haem peroxidase domain superfamily, animal type"/>
    <property type="match status" value="2"/>
</dbReference>
<evidence type="ECO:0000256" key="4">
    <source>
        <dbReference type="SAM" id="MobiDB-lite"/>
    </source>
</evidence>